<protein>
    <submittedName>
        <fullName evidence="2">Uncharacterized protein</fullName>
    </submittedName>
</protein>
<keyword evidence="1" id="KW-1133">Transmembrane helix</keyword>
<feature type="transmembrane region" description="Helical" evidence="1">
    <location>
        <begin position="12"/>
        <end position="34"/>
    </location>
</feature>
<keyword evidence="1" id="KW-0472">Membrane</keyword>
<evidence type="ECO:0000313" key="3">
    <source>
        <dbReference type="Proteomes" id="UP001344251"/>
    </source>
</evidence>
<proteinExistence type="predicted"/>
<dbReference type="EMBL" id="CP109106">
    <property type="protein sequence ID" value="WSB68077.1"/>
    <property type="molecule type" value="Genomic_DNA"/>
</dbReference>
<keyword evidence="3" id="KW-1185">Reference proteome</keyword>
<evidence type="ECO:0000313" key="2">
    <source>
        <dbReference type="EMBL" id="WSB68077.1"/>
    </source>
</evidence>
<keyword evidence="1" id="KW-0812">Transmembrane</keyword>
<name>A0ABZ1FCL3_9ACTN</name>
<accession>A0ABZ1FCL3</accession>
<sequence length="209" mass="23414">MLAATTTKDTGALPPAVIVAMCALAFTVLSFWWLNARQGRLKSYVPHTFAAAVTPERTLVRLPVILFNTGPKPIVVQNLRLAFLGVGQSVRVLSWRTTRDRIRPEREDDPRLPSVFVVNGRTAIQLFVEFGVPFPDFIPDPREYAASIECKVGHRKNWFKLLEFTLRLQNMTSPGSYIPYSNETVEVSASEVERALTELQSLRAKAAVD</sequence>
<organism evidence="2 3">
    <name type="scientific">Streptomyces decoyicus</name>
    <dbReference type="NCBI Taxonomy" id="249567"/>
    <lineage>
        <taxon>Bacteria</taxon>
        <taxon>Bacillati</taxon>
        <taxon>Actinomycetota</taxon>
        <taxon>Actinomycetes</taxon>
        <taxon>Kitasatosporales</taxon>
        <taxon>Streptomycetaceae</taxon>
        <taxon>Streptomyces</taxon>
    </lineage>
</organism>
<dbReference type="RefSeq" id="WP_326617494.1">
    <property type="nucleotide sequence ID" value="NZ_CP109106.1"/>
</dbReference>
<gene>
    <name evidence="2" type="ORF">OG863_08955</name>
</gene>
<reference evidence="2 3" key="1">
    <citation type="submission" date="2022-10" db="EMBL/GenBank/DDBJ databases">
        <title>The complete genomes of actinobacterial strains from the NBC collection.</title>
        <authorList>
            <person name="Joergensen T.S."/>
            <person name="Alvarez Arevalo M."/>
            <person name="Sterndorff E.B."/>
            <person name="Faurdal D."/>
            <person name="Vuksanovic O."/>
            <person name="Mourched A.-S."/>
            <person name="Charusanti P."/>
            <person name="Shaw S."/>
            <person name="Blin K."/>
            <person name="Weber T."/>
        </authorList>
    </citation>
    <scope>NUCLEOTIDE SEQUENCE [LARGE SCALE GENOMIC DNA]</scope>
    <source>
        <strain evidence="2 3">NBC 01774</strain>
    </source>
</reference>
<evidence type="ECO:0000256" key="1">
    <source>
        <dbReference type="SAM" id="Phobius"/>
    </source>
</evidence>
<dbReference type="Proteomes" id="UP001344251">
    <property type="component" value="Chromosome"/>
</dbReference>